<dbReference type="GO" id="GO:0005829">
    <property type="term" value="C:cytosol"/>
    <property type="evidence" value="ECO:0007669"/>
    <property type="project" value="TreeGrafter"/>
</dbReference>
<protein>
    <recommendedName>
        <fullName evidence="5 10">Phosphoglycolate phosphatase</fullName>
        <shortName evidence="10">PGP</shortName>
        <shortName evidence="10">PGPase</shortName>
        <ecNumber evidence="5 10">3.1.3.18</ecNumber>
    </recommendedName>
</protein>
<keyword evidence="6 10" id="KW-0479">Metal-binding</keyword>
<evidence type="ECO:0000256" key="4">
    <source>
        <dbReference type="ARBA" id="ARBA00006171"/>
    </source>
</evidence>
<keyword evidence="7 10" id="KW-0378">Hydrolase</keyword>
<dbReference type="GO" id="GO:0005975">
    <property type="term" value="P:carbohydrate metabolic process"/>
    <property type="evidence" value="ECO:0007669"/>
    <property type="project" value="InterPro"/>
</dbReference>
<evidence type="ECO:0000256" key="10">
    <source>
        <dbReference type="HAMAP-Rule" id="MF_00495"/>
    </source>
</evidence>
<accession>A0A839UGU0</accession>
<organism evidence="11 12">
    <name type="scientific">Simiduia aestuariiviva</name>
    <dbReference type="NCBI Taxonomy" id="1510459"/>
    <lineage>
        <taxon>Bacteria</taxon>
        <taxon>Pseudomonadati</taxon>
        <taxon>Pseudomonadota</taxon>
        <taxon>Gammaproteobacteria</taxon>
        <taxon>Cellvibrionales</taxon>
        <taxon>Cellvibrionaceae</taxon>
        <taxon>Simiduia</taxon>
    </lineage>
</organism>
<dbReference type="InterPro" id="IPR036412">
    <property type="entry name" value="HAD-like_sf"/>
</dbReference>
<dbReference type="EC" id="3.1.3.18" evidence="5 10"/>
<evidence type="ECO:0000256" key="7">
    <source>
        <dbReference type="ARBA" id="ARBA00022801"/>
    </source>
</evidence>
<sequence>MNKLQRHFGGQLPALVLFDLDGTLIDSVPDIAIATDTMLKALGQAAAGEPLVRSWVGNGAATLVARALAHAGLPAQTQEQAMTLWRAAYTLCCTRETRLYPGARECLQQLQAADVAMALVTNKPVQFAQPILDHLGIAQYFRIVLGGECVEQKKPAPDMLIEAMQDANVTAQHTLMVGDSAADINAAKAAGVAVAAVTYGYDNGAPVASLSPDLTVDNLTELFDR</sequence>
<dbReference type="GO" id="GO:0006281">
    <property type="term" value="P:DNA repair"/>
    <property type="evidence" value="ECO:0007669"/>
    <property type="project" value="TreeGrafter"/>
</dbReference>
<evidence type="ECO:0000256" key="1">
    <source>
        <dbReference type="ARBA" id="ARBA00000830"/>
    </source>
</evidence>
<proteinExistence type="inferred from homology"/>
<feature type="binding site" evidence="10">
    <location>
        <position position="21"/>
    </location>
    <ligand>
        <name>Mg(2+)</name>
        <dbReference type="ChEBI" id="CHEBI:18420"/>
    </ligand>
</feature>
<comment type="cofactor">
    <cofactor evidence="2 10">
        <name>Mg(2+)</name>
        <dbReference type="ChEBI" id="CHEBI:18420"/>
    </cofactor>
</comment>
<comment type="similarity">
    <text evidence="4 10">Belongs to the HAD-like hydrolase superfamily. CbbY/CbbZ/Gph/YieH family.</text>
</comment>
<reference evidence="11 12" key="1">
    <citation type="submission" date="2020-08" db="EMBL/GenBank/DDBJ databases">
        <title>Genomic Encyclopedia of Type Strains, Phase III (KMG-III): the genomes of soil and plant-associated and newly described type strains.</title>
        <authorList>
            <person name="Whitman W."/>
        </authorList>
    </citation>
    <scope>NUCLEOTIDE SEQUENCE [LARGE SCALE GENOMIC DNA]</scope>
    <source>
        <strain evidence="11 12">CECT 8571</strain>
    </source>
</reference>
<dbReference type="FunFam" id="3.40.50.1000:FF:000022">
    <property type="entry name" value="Phosphoglycolate phosphatase"/>
    <property type="match status" value="1"/>
</dbReference>
<feature type="binding site" evidence="10">
    <location>
        <position position="19"/>
    </location>
    <ligand>
        <name>Mg(2+)</name>
        <dbReference type="ChEBI" id="CHEBI:18420"/>
    </ligand>
</feature>
<dbReference type="GO" id="GO:0008967">
    <property type="term" value="F:phosphoglycolate phosphatase activity"/>
    <property type="evidence" value="ECO:0007669"/>
    <property type="project" value="UniProtKB-UniRule"/>
</dbReference>
<dbReference type="SFLD" id="SFLDG01135">
    <property type="entry name" value="C1.5.6:_HAD__Beta-PGM__Phospha"/>
    <property type="match status" value="1"/>
</dbReference>
<dbReference type="Proteomes" id="UP000559987">
    <property type="component" value="Unassembled WGS sequence"/>
</dbReference>
<dbReference type="HAMAP" id="MF_00495">
    <property type="entry name" value="GPH_hydrolase_bact"/>
    <property type="match status" value="1"/>
</dbReference>
<dbReference type="SUPFAM" id="SSF56784">
    <property type="entry name" value="HAD-like"/>
    <property type="match status" value="1"/>
</dbReference>
<keyword evidence="8 10" id="KW-0460">Magnesium</keyword>
<dbReference type="NCBIfam" id="TIGR01509">
    <property type="entry name" value="HAD-SF-IA-v3"/>
    <property type="match status" value="1"/>
</dbReference>
<dbReference type="NCBIfam" id="TIGR01449">
    <property type="entry name" value="PGP_bact"/>
    <property type="match status" value="1"/>
</dbReference>
<name>A0A839UGU0_9GAMM</name>
<keyword evidence="9 10" id="KW-0119">Carbohydrate metabolism</keyword>
<feature type="binding site" evidence="10">
    <location>
        <position position="179"/>
    </location>
    <ligand>
        <name>Mg(2+)</name>
        <dbReference type="ChEBI" id="CHEBI:18420"/>
    </ligand>
</feature>
<evidence type="ECO:0000256" key="6">
    <source>
        <dbReference type="ARBA" id="ARBA00022723"/>
    </source>
</evidence>
<evidence type="ECO:0000256" key="8">
    <source>
        <dbReference type="ARBA" id="ARBA00022842"/>
    </source>
</evidence>
<evidence type="ECO:0000256" key="9">
    <source>
        <dbReference type="ARBA" id="ARBA00023277"/>
    </source>
</evidence>
<dbReference type="EMBL" id="JACHXZ010000001">
    <property type="protein sequence ID" value="MBB3167264.1"/>
    <property type="molecule type" value="Genomic_DNA"/>
</dbReference>
<comment type="catalytic activity">
    <reaction evidence="1 10">
        <text>2-phosphoglycolate + H2O = glycolate + phosphate</text>
        <dbReference type="Rhea" id="RHEA:14369"/>
        <dbReference type="ChEBI" id="CHEBI:15377"/>
        <dbReference type="ChEBI" id="CHEBI:29805"/>
        <dbReference type="ChEBI" id="CHEBI:43474"/>
        <dbReference type="ChEBI" id="CHEBI:58033"/>
        <dbReference type="EC" id="3.1.3.18"/>
    </reaction>
</comment>
<dbReference type="InterPro" id="IPR041492">
    <property type="entry name" value="HAD_2"/>
</dbReference>
<dbReference type="InterPro" id="IPR037512">
    <property type="entry name" value="PGPase_prok"/>
</dbReference>
<dbReference type="Pfam" id="PF13419">
    <property type="entry name" value="HAD_2"/>
    <property type="match status" value="1"/>
</dbReference>
<dbReference type="InterPro" id="IPR023214">
    <property type="entry name" value="HAD_sf"/>
</dbReference>
<dbReference type="RefSeq" id="WP_183907834.1">
    <property type="nucleotide sequence ID" value="NZ_JACHXZ010000001.1"/>
</dbReference>
<evidence type="ECO:0000256" key="3">
    <source>
        <dbReference type="ARBA" id="ARBA00004818"/>
    </source>
</evidence>
<comment type="pathway">
    <text evidence="3 10">Organic acid metabolism; glycolate biosynthesis; glycolate from 2-phosphoglycolate: step 1/1.</text>
</comment>
<dbReference type="Gene3D" id="1.10.150.240">
    <property type="entry name" value="Putative phosphatase, domain 2"/>
    <property type="match status" value="1"/>
</dbReference>
<comment type="function">
    <text evidence="10">Specifically catalyzes the dephosphorylation of 2-phosphoglycolate. Is involved in the dissimilation of the intracellular 2-phosphoglycolate formed during the DNA repair of 3'-phosphoglycolate ends, a major class of DNA lesions induced by oxidative stress.</text>
</comment>
<dbReference type="NCBIfam" id="TIGR01549">
    <property type="entry name" value="HAD-SF-IA-v1"/>
    <property type="match status" value="1"/>
</dbReference>
<dbReference type="GO" id="GO:0046872">
    <property type="term" value="F:metal ion binding"/>
    <property type="evidence" value="ECO:0007669"/>
    <property type="project" value="UniProtKB-KW"/>
</dbReference>
<gene>
    <name evidence="11" type="ORF">FHS30_000440</name>
</gene>
<dbReference type="PANTHER" id="PTHR43434:SF1">
    <property type="entry name" value="PHOSPHOGLYCOLATE PHOSPHATASE"/>
    <property type="match status" value="1"/>
</dbReference>
<dbReference type="InterPro" id="IPR023198">
    <property type="entry name" value="PGP-like_dom2"/>
</dbReference>
<evidence type="ECO:0000313" key="12">
    <source>
        <dbReference type="Proteomes" id="UP000559987"/>
    </source>
</evidence>
<dbReference type="PANTHER" id="PTHR43434">
    <property type="entry name" value="PHOSPHOGLYCOLATE PHOSPHATASE"/>
    <property type="match status" value="1"/>
</dbReference>
<dbReference type="Gene3D" id="3.40.50.1000">
    <property type="entry name" value="HAD superfamily/HAD-like"/>
    <property type="match status" value="1"/>
</dbReference>
<dbReference type="SFLD" id="SFLDG01129">
    <property type="entry name" value="C1.5:_HAD__Beta-PGM__Phosphata"/>
    <property type="match status" value="1"/>
</dbReference>
<dbReference type="AlphaFoldDB" id="A0A839UGU0"/>
<dbReference type="InterPro" id="IPR050155">
    <property type="entry name" value="HAD-like_hydrolase_sf"/>
</dbReference>
<dbReference type="SFLD" id="SFLDS00003">
    <property type="entry name" value="Haloacid_Dehalogenase"/>
    <property type="match status" value="1"/>
</dbReference>
<keyword evidence="12" id="KW-1185">Reference proteome</keyword>
<feature type="active site" description="Nucleophile" evidence="10">
    <location>
        <position position="19"/>
    </location>
</feature>
<dbReference type="UniPathway" id="UPA00865">
    <property type="reaction ID" value="UER00834"/>
</dbReference>
<evidence type="ECO:0000313" key="11">
    <source>
        <dbReference type="EMBL" id="MBB3167264.1"/>
    </source>
</evidence>
<comment type="caution">
    <text evidence="11">The sequence shown here is derived from an EMBL/GenBank/DDBJ whole genome shotgun (WGS) entry which is preliminary data.</text>
</comment>
<dbReference type="InterPro" id="IPR006439">
    <property type="entry name" value="HAD-SF_hydro_IA"/>
</dbReference>
<evidence type="ECO:0000256" key="5">
    <source>
        <dbReference type="ARBA" id="ARBA00013078"/>
    </source>
</evidence>
<dbReference type="GO" id="GO:0046295">
    <property type="term" value="P:glycolate biosynthetic process"/>
    <property type="evidence" value="ECO:0007669"/>
    <property type="project" value="UniProtKB-UniRule"/>
</dbReference>
<dbReference type="NCBIfam" id="NF009695">
    <property type="entry name" value="PRK13222.1-2"/>
    <property type="match status" value="1"/>
</dbReference>
<evidence type="ECO:0000256" key="2">
    <source>
        <dbReference type="ARBA" id="ARBA00001946"/>
    </source>
</evidence>